<evidence type="ECO:0000313" key="2">
    <source>
        <dbReference type="Proteomes" id="UP000717364"/>
    </source>
</evidence>
<dbReference type="EMBL" id="JADOES010000060">
    <property type="protein sequence ID" value="MBT9317816.1"/>
    <property type="molecule type" value="Genomic_DNA"/>
</dbReference>
<reference evidence="1" key="2">
    <citation type="journal article" date="2021" name="Mar. Drugs">
        <title>Genome Reduction and Secondary Metabolism of the Marine Sponge-Associated Cyanobacterium Leptothoe.</title>
        <authorList>
            <person name="Konstantinou D."/>
            <person name="Popin R.V."/>
            <person name="Fewer D.P."/>
            <person name="Sivonen K."/>
            <person name="Gkelis S."/>
        </authorList>
    </citation>
    <scope>NUCLEOTIDE SEQUENCE</scope>
    <source>
        <strain evidence="1">TAU-MAC 1115</strain>
    </source>
</reference>
<gene>
    <name evidence="1" type="ORF">IXB50_20565</name>
</gene>
<dbReference type="AlphaFoldDB" id="A0A947GS54"/>
<accession>A0A947GS54</accession>
<organism evidence="1 2">
    <name type="scientific">Leptothoe spongobia TAU-MAC 1115</name>
    <dbReference type="NCBI Taxonomy" id="1967444"/>
    <lineage>
        <taxon>Bacteria</taxon>
        <taxon>Bacillati</taxon>
        <taxon>Cyanobacteriota</taxon>
        <taxon>Cyanophyceae</taxon>
        <taxon>Nodosilineales</taxon>
        <taxon>Cymatolegaceae</taxon>
        <taxon>Leptothoe</taxon>
        <taxon>Leptothoe spongobia</taxon>
    </lineage>
</organism>
<protein>
    <submittedName>
        <fullName evidence="1">Uncharacterized protein</fullName>
    </submittedName>
</protein>
<keyword evidence="2" id="KW-1185">Reference proteome</keyword>
<sequence>MSIPNGQRITIAHDGFGEFGPAGMIANHGNAELTRSGVRVASISGLELADFESLAVIDYFRIWVVAVDLLDLGILEGESVAQVELRSASISTETEVGPRNC</sequence>
<proteinExistence type="predicted"/>
<evidence type="ECO:0000313" key="1">
    <source>
        <dbReference type="EMBL" id="MBT9317816.1"/>
    </source>
</evidence>
<dbReference type="RefSeq" id="WP_215610880.1">
    <property type="nucleotide sequence ID" value="NZ_JADOES010000060.1"/>
</dbReference>
<dbReference type="Proteomes" id="UP000717364">
    <property type="component" value="Unassembled WGS sequence"/>
</dbReference>
<comment type="caution">
    <text evidence="1">The sequence shown here is derived from an EMBL/GenBank/DDBJ whole genome shotgun (WGS) entry which is preliminary data.</text>
</comment>
<reference evidence="1" key="1">
    <citation type="submission" date="2020-11" db="EMBL/GenBank/DDBJ databases">
        <authorList>
            <person name="Konstantinou D."/>
            <person name="Gkelis S."/>
            <person name="Popin R."/>
            <person name="Fewer D."/>
            <person name="Sivonen K."/>
        </authorList>
    </citation>
    <scope>NUCLEOTIDE SEQUENCE</scope>
    <source>
        <strain evidence="1">TAU-MAC 1115</strain>
    </source>
</reference>
<name>A0A947GS54_9CYAN</name>